<dbReference type="AlphaFoldDB" id="A0A5A7N1H5"/>
<dbReference type="EMBL" id="BKCM01000018">
    <property type="protein sequence ID" value="GER02122.1"/>
    <property type="molecule type" value="Genomic_DNA"/>
</dbReference>
<dbReference type="RefSeq" id="WP_149999923.1">
    <property type="nucleotide sequence ID" value="NZ_BKCL01000003.1"/>
</dbReference>
<accession>A0A5A7MP61</accession>
<accession>A0A5A7N1H5</accession>
<protein>
    <submittedName>
        <fullName evidence="2">Uncharacterized protein</fullName>
    </submittedName>
</protein>
<evidence type="ECO:0000313" key="4">
    <source>
        <dbReference type="Proteomes" id="UP000325187"/>
    </source>
</evidence>
<keyword evidence="4" id="KW-1185">Reference proteome</keyword>
<proteinExistence type="predicted"/>
<evidence type="ECO:0000313" key="2">
    <source>
        <dbReference type="EMBL" id="GER02122.1"/>
    </source>
</evidence>
<organism evidence="2 4">
    <name type="scientific">Iodidimonas gelatinilytica</name>
    <dbReference type="NCBI Taxonomy" id="1236966"/>
    <lineage>
        <taxon>Bacteria</taxon>
        <taxon>Pseudomonadati</taxon>
        <taxon>Pseudomonadota</taxon>
        <taxon>Alphaproteobacteria</taxon>
        <taxon>Iodidimonadales</taxon>
        <taxon>Iodidimonadaceae</taxon>
        <taxon>Iodidimonas</taxon>
    </lineage>
</organism>
<dbReference type="Proteomes" id="UP000325187">
    <property type="component" value="Unassembled WGS sequence"/>
</dbReference>
<evidence type="ECO:0000313" key="3">
    <source>
        <dbReference type="Proteomes" id="UP000322084"/>
    </source>
</evidence>
<dbReference type="EMBL" id="BKCL01000003">
    <property type="protein sequence ID" value="GEQ97434.1"/>
    <property type="molecule type" value="Genomic_DNA"/>
</dbReference>
<comment type="caution">
    <text evidence="2">The sequence shown here is derived from an EMBL/GenBank/DDBJ whole genome shotgun (WGS) entry which is preliminary data.</text>
</comment>
<dbReference type="Proteomes" id="UP000322084">
    <property type="component" value="Unassembled WGS sequence"/>
</dbReference>
<sequence length="59" mass="6557">MELTSHIWQILRLGRIKAVIQYHDPIEVTQGIDRKTLAVQCHACVSEGLAAANMGRIAE</sequence>
<gene>
    <name evidence="1" type="ORF">JCM17844_10710</name>
    <name evidence="2" type="ORF">JCM17845_27450</name>
</gene>
<reference evidence="3 4" key="1">
    <citation type="submission" date="2019-09" db="EMBL/GenBank/DDBJ databases">
        <title>NBRP : Genome information of microbial organism related human and environment.</title>
        <authorList>
            <person name="Hattori M."/>
            <person name="Oshima K."/>
            <person name="Inaba H."/>
            <person name="Suda W."/>
            <person name="Sakamoto M."/>
            <person name="Iino T."/>
            <person name="Kitahara M."/>
            <person name="Oshida Y."/>
            <person name="Iida T."/>
            <person name="Kudo T."/>
            <person name="Itoh T."/>
            <person name="Ohkuma M."/>
        </authorList>
    </citation>
    <scope>NUCLEOTIDE SEQUENCE [LARGE SCALE GENOMIC DNA]</scope>
    <source>
        <strain evidence="1 3">Hi-2</strain>
        <strain evidence="2 4">Mie-1</strain>
    </source>
</reference>
<evidence type="ECO:0000313" key="1">
    <source>
        <dbReference type="EMBL" id="GEQ97434.1"/>
    </source>
</evidence>
<name>A0A5A7N1H5_9PROT</name>